<evidence type="ECO:0000256" key="18">
    <source>
        <dbReference type="ARBA" id="ARBA00035606"/>
    </source>
</evidence>
<dbReference type="SUPFAM" id="SSF50156">
    <property type="entry name" value="PDZ domain-like"/>
    <property type="match status" value="1"/>
</dbReference>
<dbReference type="FunFam" id="2.40.10.120:FF:000004">
    <property type="entry name" value="Serine protease HTRA2, mitochondrial"/>
    <property type="match status" value="1"/>
</dbReference>
<dbReference type="InterPro" id="IPR041489">
    <property type="entry name" value="PDZ_6"/>
</dbReference>
<evidence type="ECO:0000313" key="21">
    <source>
        <dbReference type="EMBL" id="KAK7870757.1"/>
    </source>
</evidence>
<comment type="similarity">
    <text evidence="4">Belongs to the peptidase S1C family.</text>
</comment>
<feature type="domain" description="PDZ" evidence="20">
    <location>
        <begin position="350"/>
        <end position="383"/>
    </location>
</feature>
<name>A0AAN9VZN5_9ORTH</name>
<dbReference type="InterPro" id="IPR001940">
    <property type="entry name" value="Peptidase_S1C"/>
</dbReference>
<dbReference type="Proteomes" id="UP001378592">
    <property type="component" value="Unassembled WGS sequence"/>
</dbReference>
<comment type="caution">
    <text evidence="21">The sequence shown here is derived from an EMBL/GenBank/DDBJ whole genome shotgun (WGS) entry which is preliminary data.</text>
</comment>
<proteinExistence type="inferred from homology"/>
<accession>A0AAN9VZN5</accession>
<evidence type="ECO:0000256" key="9">
    <source>
        <dbReference type="ARBA" id="ARBA00022703"/>
    </source>
</evidence>
<sequence>MSVIFRRATSFRTFLKYTDCICSAIPENKSYSQQTESTTRTFAFHSKKCIFLVTGVGVGLGLGYYVLKDVKNQRLLPQVKAAKLSDGSGGDGIPNLRNTYNFIADVVSIVAPSVVYIEIKDHRRLDFFTGEPATVSNGSGFIVKENGLILTNAHVVINKPQTTVLVKLHNGQTYSGVVEDIDVRSDLATVRINCKNLPIMKLGSSRQLRPGEWVVAIGSPLSLSNTITTGVVSSVNRGSEELGLQGRDMAYIQTDASITFGNSGGPLVNLDGEAIGINSMRVTPGISFAIPIDYAKDFLKRSEQKKLLGMSVKEKPLRRYMGITMLTLTPEIIAEMQLRDSFVPADISHGVIVWKVVVGSPAYKGGLRPGDIITHINGNLVENAGTIYSSLEGSGTLNVAILRGGHQLTVVVLPEEI</sequence>
<dbReference type="GO" id="GO:0031966">
    <property type="term" value="C:mitochondrial membrane"/>
    <property type="evidence" value="ECO:0007669"/>
    <property type="project" value="UniProtKB-SubCell"/>
</dbReference>
<comment type="subcellular location">
    <subcellularLocation>
        <location evidence="3">Mitochondrion intermembrane space</location>
        <topology evidence="3">Single-pass membrane protein</topology>
    </subcellularLocation>
    <subcellularLocation>
        <location evidence="2">Mitochondrion membrane</location>
        <topology evidence="2">Single-pass membrane protein</topology>
    </subcellularLocation>
</comment>
<comment type="function">
    <text evidence="18">Serine protease that shows proteolytic activity against a non-specific substrate beta-casein. Promotes or induces cell death either by direct binding to and inhibition of BIRC proteins (also called inhibitor of apoptosis proteins, IAPs), leading to an increase in caspase activity, or by a BIRC inhibition-independent, caspase-independent and serine protease activity-dependent mechanism. Can antagonize antiapoptotic activity of th/Diap1 by directly inducing the degradation of th/Diap1.</text>
</comment>
<reference evidence="21 22" key="1">
    <citation type="submission" date="2024-03" db="EMBL/GenBank/DDBJ databases">
        <title>The genome assembly and annotation of the cricket Gryllus longicercus Weissman &amp; Gray.</title>
        <authorList>
            <person name="Szrajer S."/>
            <person name="Gray D."/>
            <person name="Ylla G."/>
        </authorList>
    </citation>
    <scope>NUCLEOTIDE SEQUENCE [LARGE SCALE GENOMIC DNA]</scope>
    <source>
        <strain evidence="21">DAG 2021-001</strain>
        <tissue evidence="21">Whole body minus gut</tissue>
    </source>
</reference>
<dbReference type="GO" id="GO:0006508">
    <property type="term" value="P:proteolysis"/>
    <property type="evidence" value="ECO:0007669"/>
    <property type="project" value="UniProtKB-KW"/>
</dbReference>
<evidence type="ECO:0000256" key="5">
    <source>
        <dbReference type="ARBA" id="ARBA00013033"/>
    </source>
</evidence>
<keyword evidence="10" id="KW-0378">Hydrolase</keyword>
<dbReference type="PANTHER" id="PTHR22939">
    <property type="entry name" value="SERINE PROTEASE FAMILY S1C HTRA-RELATED"/>
    <property type="match status" value="1"/>
</dbReference>
<keyword evidence="8 19" id="KW-0812">Transmembrane</keyword>
<keyword evidence="22" id="KW-1185">Reference proteome</keyword>
<dbReference type="Gene3D" id="2.30.42.10">
    <property type="match status" value="1"/>
</dbReference>
<evidence type="ECO:0000256" key="16">
    <source>
        <dbReference type="ARBA" id="ARBA00023145"/>
    </source>
</evidence>
<evidence type="ECO:0000256" key="12">
    <source>
        <dbReference type="ARBA" id="ARBA00022946"/>
    </source>
</evidence>
<dbReference type="GO" id="GO:0007005">
    <property type="term" value="P:mitochondrion organization"/>
    <property type="evidence" value="ECO:0007669"/>
    <property type="project" value="UniProtKB-ARBA"/>
</dbReference>
<dbReference type="EC" id="3.4.21.108" evidence="5"/>
<keyword evidence="9" id="KW-0053">Apoptosis</keyword>
<evidence type="ECO:0000256" key="11">
    <source>
        <dbReference type="ARBA" id="ARBA00022825"/>
    </source>
</evidence>
<dbReference type="Gene3D" id="2.40.10.120">
    <property type="match status" value="1"/>
</dbReference>
<dbReference type="GO" id="GO:0004252">
    <property type="term" value="F:serine-type endopeptidase activity"/>
    <property type="evidence" value="ECO:0007669"/>
    <property type="project" value="InterPro"/>
</dbReference>
<protein>
    <recommendedName>
        <fullName evidence="6">Serine protease HTRA2, mitochondrial</fullName>
        <ecNumber evidence="5">3.4.21.108</ecNumber>
    </recommendedName>
    <alternativeName>
        <fullName evidence="17">High temperature requirement protein A2</fullName>
    </alternativeName>
</protein>
<evidence type="ECO:0000256" key="7">
    <source>
        <dbReference type="ARBA" id="ARBA00022670"/>
    </source>
</evidence>
<evidence type="ECO:0000256" key="19">
    <source>
        <dbReference type="SAM" id="Phobius"/>
    </source>
</evidence>
<dbReference type="InterPro" id="IPR036034">
    <property type="entry name" value="PDZ_sf"/>
</dbReference>
<feature type="transmembrane region" description="Helical" evidence="19">
    <location>
        <begin position="49"/>
        <end position="67"/>
    </location>
</feature>
<dbReference type="SUPFAM" id="SSF50494">
    <property type="entry name" value="Trypsin-like serine proteases"/>
    <property type="match status" value="1"/>
</dbReference>
<keyword evidence="15 19" id="KW-0472">Membrane</keyword>
<evidence type="ECO:0000256" key="8">
    <source>
        <dbReference type="ARBA" id="ARBA00022692"/>
    </source>
</evidence>
<dbReference type="InterPro" id="IPR009003">
    <property type="entry name" value="Peptidase_S1_PA"/>
</dbReference>
<evidence type="ECO:0000256" key="14">
    <source>
        <dbReference type="ARBA" id="ARBA00023128"/>
    </source>
</evidence>
<organism evidence="21 22">
    <name type="scientific">Gryllus longicercus</name>
    <dbReference type="NCBI Taxonomy" id="2509291"/>
    <lineage>
        <taxon>Eukaryota</taxon>
        <taxon>Metazoa</taxon>
        <taxon>Ecdysozoa</taxon>
        <taxon>Arthropoda</taxon>
        <taxon>Hexapoda</taxon>
        <taxon>Insecta</taxon>
        <taxon>Pterygota</taxon>
        <taxon>Neoptera</taxon>
        <taxon>Polyneoptera</taxon>
        <taxon>Orthoptera</taxon>
        <taxon>Ensifera</taxon>
        <taxon>Gryllidea</taxon>
        <taxon>Grylloidea</taxon>
        <taxon>Gryllidae</taxon>
        <taxon>Gryllinae</taxon>
        <taxon>Gryllus</taxon>
    </lineage>
</organism>
<evidence type="ECO:0000256" key="3">
    <source>
        <dbReference type="ARBA" id="ARBA00004375"/>
    </source>
</evidence>
<evidence type="ECO:0000256" key="1">
    <source>
        <dbReference type="ARBA" id="ARBA00001760"/>
    </source>
</evidence>
<dbReference type="PRINTS" id="PR00834">
    <property type="entry name" value="PROTEASES2C"/>
</dbReference>
<gene>
    <name evidence="21" type="ORF">R5R35_009904</name>
</gene>
<evidence type="ECO:0000256" key="2">
    <source>
        <dbReference type="ARBA" id="ARBA00004304"/>
    </source>
</evidence>
<evidence type="ECO:0000256" key="15">
    <source>
        <dbReference type="ARBA" id="ARBA00023136"/>
    </source>
</evidence>
<dbReference type="GO" id="GO:0005758">
    <property type="term" value="C:mitochondrial intermembrane space"/>
    <property type="evidence" value="ECO:0007669"/>
    <property type="project" value="UniProtKB-SubCell"/>
</dbReference>
<keyword evidence="11" id="KW-0720">Serine protease</keyword>
<dbReference type="GO" id="GO:0006915">
    <property type="term" value="P:apoptotic process"/>
    <property type="evidence" value="ECO:0007669"/>
    <property type="project" value="UniProtKB-KW"/>
</dbReference>
<dbReference type="AlphaFoldDB" id="A0AAN9VZN5"/>
<evidence type="ECO:0000313" key="22">
    <source>
        <dbReference type="Proteomes" id="UP001378592"/>
    </source>
</evidence>
<keyword evidence="14" id="KW-0496">Mitochondrion</keyword>
<evidence type="ECO:0000256" key="13">
    <source>
        <dbReference type="ARBA" id="ARBA00022989"/>
    </source>
</evidence>
<dbReference type="Pfam" id="PF13365">
    <property type="entry name" value="Trypsin_2"/>
    <property type="match status" value="1"/>
</dbReference>
<evidence type="ECO:0000256" key="10">
    <source>
        <dbReference type="ARBA" id="ARBA00022801"/>
    </source>
</evidence>
<dbReference type="GO" id="GO:0043065">
    <property type="term" value="P:positive regulation of apoptotic process"/>
    <property type="evidence" value="ECO:0007669"/>
    <property type="project" value="UniProtKB-ARBA"/>
</dbReference>
<keyword evidence="16" id="KW-0865">Zymogen</keyword>
<dbReference type="PANTHER" id="PTHR22939:SF129">
    <property type="entry name" value="SERINE PROTEASE HTRA2, MITOCHONDRIAL"/>
    <property type="match status" value="1"/>
</dbReference>
<dbReference type="PROSITE" id="PS50106">
    <property type="entry name" value="PDZ"/>
    <property type="match status" value="1"/>
</dbReference>
<dbReference type="InterPro" id="IPR001478">
    <property type="entry name" value="PDZ"/>
</dbReference>
<evidence type="ECO:0000256" key="17">
    <source>
        <dbReference type="ARBA" id="ARBA00029644"/>
    </source>
</evidence>
<evidence type="ECO:0000256" key="6">
    <source>
        <dbReference type="ARBA" id="ARBA00016929"/>
    </source>
</evidence>
<comment type="catalytic activity">
    <reaction evidence="1">
        <text>Cleavage of non-polar aliphatic amino-acids at the P1 position, with a preference for Val, Ile and Met. At the P2 and P3 positions, Arg is selected most strongly with a secondary preference for other hydrophilic residues.</text>
        <dbReference type="EC" id="3.4.21.108"/>
    </reaction>
</comment>
<keyword evidence="7" id="KW-0645">Protease</keyword>
<evidence type="ECO:0000259" key="20">
    <source>
        <dbReference type="PROSITE" id="PS50106"/>
    </source>
</evidence>
<evidence type="ECO:0000256" key="4">
    <source>
        <dbReference type="ARBA" id="ARBA00010541"/>
    </source>
</evidence>
<keyword evidence="13 19" id="KW-1133">Transmembrane helix</keyword>
<dbReference type="EMBL" id="JAZDUA010000053">
    <property type="protein sequence ID" value="KAK7870757.1"/>
    <property type="molecule type" value="Genomic_DNA"/>
</dbReference>
<dbReference type="Pfam" id="PF17820">
    <property type="entry name" value="PDZ_6"/>
    <property type="match status" value="1"/>
</dbReference>
<keyword evidence="12" id="KW-0809">Transit peptide</keyword>
<dbReference type="SMART" id="SM00228">
    <property type="entry name" value="PDZ"/>
    <property type="match status" value="1"/>
</dbReference>